<protein>
    <submittedName>
        <fullName evidence="1">Uncharacterized protein</fullName>
    </submittedName>
</protein>
<feature type="non-terminal residue" evidence="1">
    <location>
        <position position="144"/>
    </location>
</feature>
<evidence type="ECO:0000313" key="1">
    <source>
        <dbReference type="EMBL" id="OBY29167.1"/>
    </source>
</evidence>
<proteinExistence type="predicted"/>
<reference evidence="1 2" key="1">
    <citation type="submission" date="2015-06" db="EMBL/GenBank/DDBJ databases">
        <title>Genome sequence of Mycobacterium kumamotonense strain Roo.</title>
        <authorList>
            <person name="Greninger A.L."/>
            <person name="Cunningham G."/>
            <person name="Miller S."/>
        </authorList>
    </citation>
    <scope>NUCLEOTIDE SEQUENCE [LARGE SCALE GENOMIC DNA]</scope>
    <source>
        <strain evidence="1 2">Roo</strain>
    </source>
</reference>
<dbReference type="EMBL" id="LFOE01000157">
    <property type="protein sequence ID" value="OBY29167.1"/>
    <property type="molecule type" value="Genomic_DNA"/>
</dbReference>
<comment type="caution">
    <text evidence="1">The sequence shown here is derived from an EMBL/GenBank/DDBJ whole genome shotgun (WGS) entry which is preliminary data.</text>
</comment>
<name>A0A1B8S8W1_9MYCO</name>
<dbReference type="Proteomes" id="UP000092668">
    <property type="component" value="Unassembled WGS sequence"/>
</dbReference>
<dbReference type="AlphaFoldDB" id="A0A1B8S8W1"/>
<organism evidence="1 2">
    <name type="scientific">Mycolicibacter kumamotonensis</name>
    <dbReference type="NCBI Taxonomy" id="354243"/>
    <lineage>
        <taxon>Bacteria</taxon>
        <taxon>Bacillati</taxon>
        <taxon>Actinomycetota</taxon>
        <taxon>Actinomycetes</taxon>
        <taxon>Mycobacteriales</taxon>
        <taxon>Mycobacteriaceae</taxon>
        <taxon>Mycolicibacter</taxon>
    </lineage>
</organism>
<accession>A0A1B8S8W1</accession>
<gene>
    <name evidence="1" type="ORF">ACT18_24550</name>
</gene>
<keyword evidence="2" id="KW-1185">Reference proteome</keyword>
<evidence type="ECO:0000313" key="2">
    <source>
        <dbReference type="Proteomes" id="UP000092668"/>
    </source>
</evidence>
<sequence length="144" mass="14877">MGFAIFPLASTPVVHAESGFGDLFDVFDLNAAAPGPADGTWPDLDVTWTETFSQFWVGLNGAGGMHAHLQDFINDNTWWLNPINAVFAVDGHCGLICNGADSSPIIDADNMLTGATAAQHGGWFFGDGGDGAFGQAGGSGGMRG</sequence>